<organism evidence="8 9">
    <name type="scientific">Wenzhouxiangella limi</name>
    <dbReference type="NCBI Taxonomy" id="2707351"/>
    <lineage>
        <taxon>Bacteria</taxon>
        <taxon>Pseudomonadati</taxon>
        <taxon>Pseudomonadota</taxon>
        <taxon>Gammaproteobacteria</taxon>
        <taxon>Chromatiales</taxon>
        <taxon>Wenzhouxiangellaceae</taxon>
        <taxon>Wenzhouxiangella</taxon>
    </lineage>
</organism>
<feature type="transmembrane region" description="Helical" evidence="6">
    <location>
        <begin position="112"/>
        <end position="133"/>
    </location>
</feature>
<evidence type="ECO:0000256" key="6">
    <source>
        <dbReference type="SAM" id="Phobius"/>
    </source>
</evidence>
<evidence type="ECO:0000313" key="9">
    <source>
        <dbReference type="Proteomes" id="UP000484885"/>
    </source>
</evidence>
<keyword evidence="9" id="KW-1185">Reference proteome</keyword>
<keyword evidence="3 6" id="KW-0812">Transmembrane</keyword>
<gene>
    <name evidence="8" type="ORF">G3I74_13825</name>
</gene>
<dbReference type="Proteomes" id="UP000484885">
    <property type="component" value="Unassembled WGS sequence"/>
</dbReference>
<accession>A0A845UZK0</accession>
<dbReference type="EMBL" id="JAAGSC010000044">
    <property type="protein sequence ID" value="NDY96807.1"/>
    <property type="molecule type" value="Genomic_DNA"/>
</dbReference>
<dbReference type="InterPro" id="IPR007267">
    <property type="entry name" value="GtrA_DPMS_TM"/>
</dbReference>
<dbReference type="PANTHER" id="PTHR38459">
    <property type="entry name" value="PROPHAGE BACTOPRENOL-LINKED GLUCOSE TRANSLOCASE HOMOLOG"/>
    <property type="match status" value="1"/>
</dbReference>
<evidence type="ECO:0000256" key="1">
    <source>
        <dbReference type="ARBA" id="ARBA00004141"/>
    </source>
</evidence>
<dbReference type="RefSeq" id="WP_164212202.1">
    <property type="nucleotide sequence ID" value="NZ_JAAGSC010000044.1"/>
</dbReference>
<evidence type="ECO:0000256" key="5">
    <source>
        <dbReference type="ARBA" id="ARBA00023136"/>
    </source>
</evidence>
<dbReference type="Pfam" id="PF04138">
    <property type="entry name" value="GtrA_DPMS_TM"/>
    <property type="match status" value="1"/>
</dbReference>
<evidence type="ECO:0000313" key="8">
    <source>
        <dbReference type="EMBL" id="NDY96807.1"/>
    </source>
</evidence>
<name>A0A845UZK0_9GAMM</name>
<dbReference type="InterPro" id="IPR051401">
    <property type="entry name" value="GtrA_CellWall_Glycosyl"/>
</dbReference>
<protein>
    <submittedName>
        <fullName evidence="8">GtrA family protein</fullName>
    </submittedName>
</protein>
<dbReference type="AlphaFoldDB" id="A0A845UZK0"/>
<evidence type="ECO:0000259" key="7">
    <source>
        <dbReference type="Pfam" id="PF04138"/>
    </source>
</evidence>
<comment type="caution">
    <text evidence="8">The sequence shown here is derived from an EMBL/GenBank/DDBJ whole genome shotgun (WGS) entry which is preliminary data.</text>
</comment>
<sequence length="145" mass="16114">MRSSSSRATFFRFACVGSTIALIDAGLLYLLKDLPGLNVYLARVVSYAAAMSTGYVLNRYFTFHHIERGRALLDELLRFFSVHALGGVLNFGVFSLIVFAGEQAELTPFWEAVMPLVGVWVGGVVGMSFNFLFSRKLVFDERGDQ</sequence>
<evidence type="ECO:0000256" key="3">
    <source>
        <dbReference type="ARBA" id="ARBA00022692"/>
    </source>
</evidence>
<dbReference type="GO" id="GO:0000271">
    <property type="term" value="P:polysaccharide biosynthetic process"/>
    <property type="evidence" value="ECO:0007669"/>
    <property type="project" value="InterPro"/>
</dbReference>
<evidence type="ECO:0000256" key="2">
    <source>
        <dbReference type="ARBA" id="ARBA00009399"/>
    </source>
</evidence>
<feature type="domain" description="GtrA/DPMS transmembrane" evidence="7">
    <location>
        <begin position="12"/>
        <end position="139"/>
    </location>
</feature>
<keyword evidence="4 6" id="KW-1133">Transmembrane helix</keyword>
<evidence type="ECO:0000256" key="4">
    <source>
        <dbReference type="ARBA" id="ARBA00022989"/>
    </source>
</evidence>
<comment type="subcellular location">
    <subcellularLocation>
        <location evidence="1">Membrane</location>
        <topology evidence="1">Multi-pass membrane protein</topology>
    </subcellularLocation>
</comment>
<proteinExistence type="inferred from homology"/>
<reference evidence="8 9" key="1">
    <citation type="submission" date="2020-02" db="EMBL/GenBank/DDBJ databases">
        <authorList>
            <person name="Zhang X.-Y."/>
        </authorList>
    </citation>
    <scope>NUCLEOTIDE SEQUENCE [LARGE SCALE GENOMIC DNA]</scope>
    <source>
        <strain evidence="8 9">C33</strain>
    </source>
</reference>
<dbReference type="PANTHER" id="PTHR38459:SF1">
    <property type="entry name" value="PROPHAGE BACTOPRENOL-LINKED GLUCOSE TRANSLOCASE HOMOLOG"/>
    <property type="match status" value="1"/>
</dbReference>
<dbReference type="GO" id="GO:0005886">
    <property type="term" value="C:plasma membrane"/>
    <property type="evidence" value="ECO:0007669"/>
    <property type="project" value="TreeGrafter"/>
</dbReference>
<keyword evidence="5 6" id="KW-0472">Membrane</keyword>
<feature type="transmembrane region" description="Helical" evidence="6">
    <location>
        <begin position="79"/>
        <end position="100"/>
    </location>
</feature>
<feature type="transmembrane region" description="Helical" evidence="6">
    <location>
        <begin position="9"/>
        <end position="31"/>
    </location>
</feature>
<feature type="transmembrane region" description="Helical" evidence="6">
    <location>
        <begin position="37"/>
        <end position="58"/>
    </location>
</feature>
<comment type="similarity">
    <text evidence="2">Belongs to the GtrA family.</text>
</comment>